<protein>
    <submittedName>
        <fullName evidence="1">Cof-like hydrolase</fullName>
    </submittedName>
</protein>
<proteinExistence type="predicted"/>
<sequence>MTNFIACHEMDIMKTTKRAMRRIIMVKAIAVDMDGTFLDSKKTYDKLRFEANFTELRNRDITFIAASGNQYAKLKSIFGDRDMYFISENGAVIYKGNELYNYKSFNRQVFQQVVDYLNMNQSIDQLVICGLKSAYILKHTSEAFKEDTRFYYHQLKEIDSLQQLPEDDYVKIAFNINRETHPNVDEEVATQFSNDIKLVSSGHDSIDIIMPNMTKGQALKRLLDKWGMSSSELMAFGDANNDKDMLAFAKHSYVMENSHDEELFNIASAVAPSNDKQGVLTIIEQEVLKK</sequence>
<dbReference type="GO" id="GO:0000287">
    <property type="term" value="F:magnesium ion binding"/>
    <property type="evidence" value="ECO:0007669"/>
    <property type="project" value="TreeGrafter"/>
</dbReference>
<dbReference type="EMBL" id="ACJA02000001">
    <property type="protein sequence ID" value="EFH96623.1"/>
    <property type="molecule type" value="Genomic_DNA"/>
</dbReference>
<reference evidence="1" key="1">
    <citation type="submission" date="2010-05" db="EMBL/GenBank/DDBJ databases">
        <authorList>
            <person name="Muzny D."/>
            <person name="Qin X."/>
            <person name="Buhay C."/>
            <person name="Dugan-Rocha S."/>
            <person name="Ding Y."/>
            <person name="Chen G."/>
            <person name="Hawes A."/>
            <person name="Holder M."/>
            <person name="Jhangiani S."/>
            <person name="Johnson A."/>
            <person name="Khan Z."/>
            <person name="Li Z."/>
            <person name="Liu W."/>
            <person name="Liu X."/>
            <person name="Perez L."/>
            <person name="Shen H."/>
            <person name="Wang Q."/>
            <person name="Watt J."/>
            <person name="Xi L."/>
            <person name="Xin Y."/>
            <person name="Zhou J."/>
            <person name="Deng J."/>
            <person name="Jiang H."/>
            <person name="Liu Y."/>
            <person name="Qu J."/>
            <person name="Song X.-Z."/>
            <person name="Zhang L."/>
            <person name="Villasana D."/>
            <person name="Johnson A."/>
            <person name="Liu J."/>
            <person name="Liyanage D."/>
            <person name="Lorensuhewa L."/>
            <person name="Robinson T."/>
            <person name="Song A."/>
            <person name="Song B.-B."/>
            <person name="Dinh H."/>
            <person name="Thornton R."/>
            <person name="Coyle M."/>
            <person name="Francisco L."/>
            <person name="Jackson L."/>
            <person name="Javaid M."/>
            <person name="Korchina V."/>
            <person name="Kovar C."/>
            <person name="Mata R."/>
            <person name="Mathew T."/>
            <person name="Ngo R."/>
            <person name="Nguyen L."/>
            <person name="Nguyen N."/>
            <person name="Okwuonu G."/>
            <person name="Ongeri F."/>
            <person name="Pham C."/>
            <person name="Simmons D."/>
            <person name="Wilczek-Boney K."/>
            <person name="Hale W."/>
            <person name="Jakkamsetti A."/>
            <person name="Pham P."/>
            <person name="Ruth R."/>
            <person name="San Lucas F."/>
            <person name="Warren J."/>
            <person name="Zhang J."/>
            <person name="Zhao Z."/>
            <person name="Zhou C."/>
            <person name="Zhu D."/>
            <person name="Lee S."/>
            <person name="Bess C."/>
            <person name="Blankenburg K."/>
            <person name="Forbes L."/>
            <person name="Fu Q."/>
            <person name="Gubbala S."/>
            <person name="Hirani K."/>
            <person name="Jayaseelan J.C."/>
            <person name="Lara F."/>
            <person name="Munidasa M."/>
            <person name="Palculict T."/>
            <person name="Patil S."/>
            <person name="Pu L.-L."/>
            <person name="Saada N."/>
            <person name="Tang L."/>
            <person name="Weissenberger G."/>
            <person name="Zhu Y."/>
            <person name="Hemphill L."/>
            <person name="Shang Y."/>
            <person name="Youmans B."/>
            <person name="Ayvaz T."/>
            <person name="Ross M."/>
            <person name="Santibanez J."/>
            <person name="Aqrawi P."/>
            <person name="Gross S."/>
            <person name="Joshi V."/>
            <person name="Fowler G."/>
            <person name="Nazareth L."/>
            <person name="Reid J."/>
            <person name="Worley K."/>
            <person name="Petrosino J."/>
            <person name="Highlander S."/>
            <person name="Gibbs R."/>
        </authorList>
    </citation>
    <scope>NUCLEOTIDE SEQUENCE [LARGE SCALE GENOMIC DNA]</scope>
    <source>
        <strain evidence="1">MN8</strain>
    </source>
</reference>
<dbReference type="GO" id="GO:0016791">
    <property type="term" value="F:phosphatase activity"/>
    <property type="evidence" value="ECO:0007669"/>
    <property type="project" value="TreeGrafter"/>
</dbReference>
<dbReference type="InterPro" id="IPR036412">
    <property type="entry name" value="HAD-like_sf"/>
</dbReference>
<comment type="caution">
    <text evidence="1">The sequence shown here is derived from an EMBL/GenBank/DDBJ whole genome shotgun (WGS) entry which is preliminary data.</text>
</comment>
<accession>A0A0E1XCV3</accession>
<dbReference type="PANTHER" id="PTHR10000:SF53">
    <property type="entry name" value="5-AMINO-6-(5-PHOSPHO-D-RIBITYLAMINO)URACIL PHOSPHATASE YBJI-RELATED"/>
    <property type="match status" value="1"/>
</dbReference>
<gene>
    <name evidence="1" type="ORF">HMPREF0769_10625</name>
</gene>
<dbReference type="NCBIfam" id="TIGR01484">
    <property type="entry name" value="HAD-SF-IIB"/>
    <property type="match status" value="1"/>
</dbReference>
<organism evidence="1">
    <name type="scientific">Staphylococcus aureus subsp. aureus MN8</name>
    <dbReference type="NCBI Taxonomy" id="548470"/>
    <lineage>
        <taxon>Bacteria</taxon>
        <taxon>Bacillati</taxon>
        <taxon>Bacillota</taxon>
        <taxon>Bacilli</taxon>
        <taxon>Bacillales</taxon>
        <taxon>Staphylococcaceae</taxon>
        <taxon>Staphylococcus</taxon>
    </lineage>
</organism>
<dbReference type="PANTHER" id="PTHR10000">
    <property type="entry name" value="PHOSPHOSERINE PHOSPHATASE"/>
    <property type="match status" value="1"/>
</dbReference>
<dbReference type="InterPro" id="IPR000150">
    <property type="entry name" value="Cof"/>
</dbReference>
<dbReference type="Pfam" id="PF08282">
    <property type="entry name" value="Hydrolase_3"/>
    <property type="match status" value="1"/>
</dbReference>
<dbReference type="InterPro" id="IPR006379">
    <property type="entry name" value="HAD-SF_hydro_IIB"/>
</dbReference>
<dbReference type="Gene3D" id="3.40.50.1000">
    <property type="entry name" value="HAD superfamily/HAD-like"/>
    <property type="match status" value="1"/>
</dbReference>
<dbReference type="SFLD" id="SFLDS00003">
    <property type="entry name" value="Haloacid_Dehalogenase"/>
    <property type="match status" value="1"/>
</dbReference>
<dbReference type="SUPFAM" id="SSF56784">
    <property type="entry name" value="HAD-like"/>
    <property type="match status" value="1"/>
</dbReference>
<dbReference type="AlphaFoldDB" id="A0A0E1XCV3"/>
<keyword evidence="1" id="KW-0378">Hydrolase</keyword>
<dbReference type="HOGENOM" id="CLU_044146_5_0_9"/>
<dbReference type="GO" id="GO:0005829">
    <property type="term" value="C:cytosol"/>
    <property type="evidence" value="ECO:0007669"/>
    <property type="project" value="TreeGrafter"/>
</dbReference>
<dbReference type="Gene3D" id="3.30.1240.10">
    <property type="match status" value="1"/>
</dbReference>
<dbReference type="SFLD" id="SFLDG01140">
    <property type="entry name" value="C2.B:_Phosphomannomutase_and_P"/>
    <property type="match status" value="1"/>
</dbReference>
<name>A0A0E1XCV3_STAAU</name>
<dbReference type="PROSITE" id="PS01229">
    <property type="entry name" value="COF_2"/>
    <property type="match status" value="1"/>
</dbReference>
<dbReference type="Proteomes" id="UP000003455">
    <property type="component" value="Chromosome"/>
</dbReference>
<dbReference type="NCBIfam" id="TIGR00099">
    <property type="entry name" value="Cof-subfamily"/>
    <property type="match status" value="1"/>
</dbReference>
<dbReference type="CDD" id="cd07518">
    <property type="entry name" value="HAD_YbiV-Like"/>
    <property type="match status" value="1"/>
</dbReference>
<dbReference type="InterPro" id="IPR023214">
    <property type="entry name" value="HAD_sf"/>
</dbReference>
<evidence type="ECO:0000313" key="1">
    <source>
        <dbReference type="EMBL" id="EFH96623.1"/>
    </source>
</evidence>